<feature type="transmembrane region" description="Helical" evidence="6">
    <location>
        <begin position="568"/>
        <end position="591"/>
    </location>
</feature>
<dbReference type="PROSITE" id="PS00108">
    <property type="entry name" value="PROTEIN_KINASE_ST"/>
    <property type="match status" value="1"/>
</dbReference>
<organism evidence="8 9">
    <name type="scientific">Gloeomargarita lithophora Alchichica-D10</name>
    <dbReference type="NCBI Taxonomy" id="1188229"/>
    <lineage>
        <taxon>Bacteria</taxon>
        <taxon>Bacillati</taxon>
        <taxon>Cyanobacteriota</taxon>
        <taxon>Cyanophyceae</taxon>
        <taxon>Gloeomargaritales</taxon>
        <taxon>Gloeomargaritaceae</taxon>
        <taxon>Gloeomargarita</taxon>
    </lineage>
</organism>
<dbReference type="Proteomes" id="UP000180235">
    <property type="component" value="Chromosome"/>
</dbReference>
<dbReference type="InterPro" id="IPR008271">
    <property type="entry name" value="Ser/Thr_kinase_AS"/>
</dbReference>
<dbReference type="Gene3D" id="3.30.200.20">
    <property type="entry name" value="Phosphorylase Kinase, domain 1"/>
    <property type="match status" value="1"/>
</dbReference>
<keyword evidence="6" id="KW-0472">Membrane</keyword>
<dbReference type="GO" id="GO:0005524">
    <property type="term" value="F:ATP binding"/>
    <property type="evidence" value="ECO:0007669"/>
    <property type="project" value="UniProtKB-UniRule"/>
</dbReference>
<keyword evidence="2 5" id="KW-0547">Nucleotide-binding</keyword>
<feature type="transmembrane region" description="Helical" evidence="6">
    <location>
        <begin position="523"/>
        <end position="547"/>
    </location>
</feature>
<dbReference type="CDD" id="cd14014">
    <property type="entry name" value="STKc_PknB_like"/>
    <property type="match status" value="1"/>
</dbReference>
<keyword evidence="4 5" id="KW-0067">ATP-binding</keyword>
<evidence type="ECO:0000256" key="5">
    <source>
        <dbReference type="PROSITE-ProRule" id="PRU10141"/>
    </source>
</evidence>
<dbReference type="OrthoDB" id="6111975at2"/>
<proteinExistence type="predicted"/>
<protein>
    <submittedName>
        <fullName evidence="8">Serine/threonine protein kinase</fullName>
    </submittedName>
</protein>
<evidence type="ECO:0000313" key="9">
    <source>
        <dbReference type="Proteomes" id="UP000180235"/>
    </source>
</evidence>
<evidence type="ECO:0000313" key="8">
    <source>
        <dbReference type="EMBL" id="APB35024.1"/>
    </source>
</evidence>
<dbReference type="KEGG" id="glt:GlitD10_2681"/>
<evidence type="ECO:0000259" key="7">
    <source>
        <dbReference type="PROSITE" id="PS50011"/>
    </source>
</evidence>
<dbReference type="SMART" id="SM00220">
    <property type="entry name" value="S_TKc"/>
    <property type="match status" value="1"/>
</dbReference>
<accession>A0A1J0AGJ4</accession>
<feature type="domain" description="Protein kinase" evidence="7">
    <location>
        <begin position="155"/>
        <end position="461"/>
    </location>
</feature>
<feature type="transmembrane region" description="Helical" evidence="6">
    <location>
        <begin position="660"/>
        <end position="679"/>
    </location>
</feature>
<dbReference type="PROSITE" id="PS00107">
    <property type="entry name" value="PROTEIN_KINASE_ATP"/>
    <property type="match status" value="1"/>
</dbReference>
<evidence type="ECO:0000256" key="6">
    <source>
        <dbReference type="SAM" id="Phobius"/>
    </source>
</evidence>
<dbReference type="InterPro" id="IPR011009">
    <property type="entry name" value="Kinase-like_dom_sf"/>
</dbReference>
<evidence type="ECO:0000256" key="4">
    <source>
        <dbReference type="ARBA" id="ARBA00022840"/>
    </source>
</evidence>
<dbReference type="PROSITE" id="PS50011">
    <property type="entry name" value="PROTEIN_KINASE_DOM"/>
    <property type="match status" value="1"/>
</dbReference>
<feature type="binding site" evidence="5">
    <location>
        <position position="184"/>
    </location>
    <ligand>
        <name>ATP</name>
        <dbReference type="ChEBI" id="CHEBI:30616"/>
    </ligand>
</feature>
<dbReference type="PANTHER" id="PTHR43289">
    <property type="entry name" value="MITOGEN-ACTIVATED PROTEIN KINASE KINASE KINASE 20-RELATED"/>
    <property type="match status" value="1"/>
</dbReference>
<sequence length="729" mass="80050">MQETDATFTPTWDVLTESVQSLVVAWEQSVPDLRDFVPDVALALQSLVLVELVKTDLAYRWQKGLGQLLEAYQTQYPELGAELPCDLILHEYYVRTKHDPQVSVEDYYERFPAQKEALTRLLDKTEVVVSTALVTATAPQGSAPPIQVGDEVAGFEVVQELGRGAFAQVFLARQPTMQRWVALKVSPEQGAEPQTLALLDHPHIVRVFDQHLLPERGLRLMYMQCILGGTLAGVIEQVTSVPPEQRAGGLVLAAVDGAMNRVGQAPWGDEWRRRQWAELSWVTVVARWGMQLAGALAYAQQQGVLHRDVKPANILLGADGTPYLADFNISYASPVVGATPAAYFGGSLAYMSPEQLAAANPYDPWQPEQLDGRSDLYALAVVLWEVLYGERPFVETGLAKDWITMLNQRWQQRQQVPPVPPAAAELGMGAQELTWVLQSCLAPERELRPVNGQDLARQLSLCLRPQTFRFLRSQPSPWQRWSLLIFALAALLPHALAGWFNYVCNWREIISHLAGATAAWERLALMVNSIAYPLGLVALLLTVWPTVRAMGQIPPPSERVGIRLRSLGIGQVVAGIGLLEWGLAAVVYPVGLAALVPDFPAQALVQFVLSLALCGLVAAAYPFFFCSSYVLRVVYPRLIPPLPEPAEAARCEQLQRWAGVYLFLAGMVAPGSVGLLVWSGLNDPWLLGVVSGVGLLGFGLAFVLYRGLQEDLQALISVSASLLPGLEQI</sequence>
<keyword evidence="8" id="KW-0723">Serine/threonine-protein kinase</keyword>
<evidence type="ECO:0000256" key="3">
    <source>
        <dbReference type="ARBA" id="ARBA00022777"/>
    </source>
</evidence>
<dbReference type="AlphaFoldDB" id="A0A1J0AGJ4"/>
<dbReference type="Gene3D" id="1.10.510.10">
    <property type="entry name" value="Transferase(Phosphotransferase) domain 1"/>
    <property type="match status" value="1"/>
</dbReference>
<keyword evidence="6" id="KW-1133">Transmembrane helix</keyword>
<gene>
    <name evidence="8" type="ORF">GlitD10_2681</name>
</gene>
<dbReference type="GO" id="GO:0004674">
    <property type="term" value="F:protein serine/threonine kinase activity"/>
    <property type="evidence" value="ECO:0007669"/>
    <property type="project" value="UniProtKB-KW"/>
</dbReference>
<dbReference type="STRING" id="1188229.GlitD10_2681"/>
<evidence type="ECO:0000256" key="2">
    <source>
        <dbReference type="ARBA" id="ARBA00022741"/>
    </source>
</evidence>
<keyword evidence="3 8" id="KW-0418">Kinase</keyword>
<evidence type="ECO:0000256" key="1">
    <source>
        <dbReference type="ARBA" id="ARBA00022679"/>
    </source>
</evidence>
<reference evidence="8 9" key="1">
    <citation type="submission" date="2016-10" db="EMBL/GenBank/DDBJ databases">
        <title>Description of Gloeomargarita lithophora gen. nov., sp. nov., a thylakoid-bearing basal-branching cyanobacterium with intracellular carbonates, and proposal for Gloeomargaritales ord. nov.</title>
        <authorList>
            <person name="Moreira D."/>
            <person name="Tavera R."/>
            <person name="Benzerara K."/>
            <person name="Skouri-Panet F."/>
            <person name="Couradeau E."/>
            <person name="Gerard E."/>
            <person name="Loussert C."/>
            <person name="Novelo E."/>
            <person name="Zivanovic Y."/>
            <person name="Lopez-Garcia P."/>
        </authorList>
    </citation>
    <scope>NUCLEOTIDE SEQUENCE [LARGE SCALE GENOMIC DNA]</scope>
    <source>
        <strain evidence="8 9">D10</strain>
    </source>
</reference>
<dbReference type="InterPro" id="IPR000719">
    <property type="entry name" value="Prot_kinase_dom"/>
</dbReference>
<feature type="transmembrane region" description="Helical" evidence="6">
    <location>
        <begin position="685"/>
        <end position="705"/>
    </location>
</feature>
<dbReference type="InterPro" id="IPR017441">
    <property type="entry name" value="Protein_kinase_ATP_BS"/>
</dbReference>
<feature type="transmembrane region" description="Helical" evidence="6">
    <location>
        <begin position="481"/>
        <end position="503"/>
    </location>
</feature>
<dbReference type="SUPFAM" id="SSF56112">
    <property type="entry name" value="Protein kinase-like (PK-like)"/>
    <property type="match status" value="1"/>
</dbReference>
<name>A0A1J0AGJ4_9CYAN</name>
<keyword evidence="6" id="KW-0812">Transmembrane</keyword>
<dbReference type="EMBL" id="CP017675">
    <property type="protein sequence ID" value="APB35024.1"/>
    <property type="molecule type" value="Genomic_DNA"/>
</dbReference>
<keyword evidence="9" id="KW-1185">Reference proteome</keyword>
<dbReference type="Pfam" id="PF00069">
    <property type="entry name" value="Pkinase"/>
    <property type="match status" value="1"/>
</dbReference>
<keyword evidence="1" id="KW-0808">Transferase</keyword>
<dbReference type="RefSeq" id="WP_071455377.1">
    <property type="nucleotide sequence ID" value="NZ_CP017675.1"/>
</dbReference>
<feature type="transmembrane region" description="Helical" evidence="6">
    <location>
        <begin position="603"/>
        <end position="631"/>
    </location>
</feature>
<dbReference type="PANTHER" id="PTHR43289:SF34">
    <property type="entry name" value="SERINE_THREONINE-PROTEIN KINASE YBDM-RELATED"/>
    <property type="match status" value="1"/>
</dbReference>